<protein>
    <submittedName>
        <fullName evidence="1">Uncharacterized protein</fullName>
    </submittedName>
</protein>
<dbReference type="AlphaFoldDB" id="A0A0E9X4L9"/>
<accession>A0A0E9X4L9</accession>
<evidence type="ECO:0000313" key="1">
    <source>
        <dbReference type="EMBL" id="JAH96638.1"/>
    </source>
</evidence>
<proteinExistence type="predicted"/>
<organism evidence="1">
    <name type="scientific">Anguilla anguilla</name>
    <name type="common">European freshwater eel</name>
    <name type="synonym">Muraena anguilla</name>
    <dbReference type="NCBI Taxonomy" id="7936"/>
    <lineage>
        <taxon>Eukaryota</taxon>
        <taxon>Metazoa</taxon>
        <taxon>Chordata</taxon>
        <taxon>Craniata</taxon>
        <taxon>Vertebrata</taxon>
        <taxon>Euteleostomi</taxon>
        <taxon>Actinopterygii</taxon>
        <taxon>Neopterygii</taxon>
        <taxon>Teleostei</taxon>
        <taxon>Anguilliformes</taxon>
        <taxon>Anguillidae</taxon>
        <taxon>Anguilla</taxon>
    </lineage>
</organism>
<dbReference type="EMBL" id="GBXM01011939">
    <property type="protein sequence ID" value="JAH96638.1"/>
    <property type="molecule type" value="Transcribed_RNA"/>
</dbReference>
<name>A0A0E9X4L9_ANGAN</name>
<reference evidence="1" key="1">
    <citation type="submission" date="2014-11" db="EMBL/GenBank/DDBJ databases">
        <authorList>
            <person name="Amaro Gonzalez C."/>
        </authorList>
    </citation>
    <scope>NUCLEOTIDE SEQUENCE</scope>
</reference>
<reference evidence="1" key="2">
    <citation type="journal article" date="2015" name="Fish Shellfish Immunol.">
        <title>Early steps in the European eel (Anguilla anguilla)-Vibrio vulnificus interaction in the gills: Role of the RtxA13 toxin.</title>
        <authorList>
            <person name="Callol A."/>
            <person name="Pajuelo D."/>
            <person name="Ebbesson L."/>
            <person name="Teles M."/>
            <person name="MacKenzie S."/>
            <person name="Amaro C."/>
        </authorList>
    </citation>
    <scope>NUCLEOTIDE SEQUENCE</scope>
</reference>
<sequence length="89" mass="10641">MTVETYEVKCYKHARRQIRMSVTWTSSFKWASYHSQTYKKTMQFYLYVYVQRHTSKCVYICCISAALFMLANHHLEYVIGNVPVPVMED</sequence>